<organism evidence="2 3">
    <name type="scientific">Hominilimicola fabiformis</name>
    <dbReference type="NCBI Taxonomy" id="2885356"/>
    <lineage>
        <taxon>Bacteria</taxon>
        <taxon>Bacillati</taxon>
        <taxon>Bacillota</taxon>
        <taxon>Clostridia</taxon>
        <taxon>Eubacteriales</taxon>
        <taxon>Oscillospiraceae</taxon>
        <taxon>Hominilimicola</taxon>
    </lineage>
</organism>
<dbReference type="CDD" id="cd01990">
    <property type="entry name" value="LarE-like"/>
    <property type="match status" value="1"/>
</dbReference>
<dbReference type="AlphaFoldDB" id="A0AAE3DYQ4"/>
<dbReference type="SUPFAM" id="SSF52402">
    <property type="entry name" value="Adenine nucleotide alpha hydrolases-like"/>
    <property type="match status" value="1"/>
</dbReference>
<reference evidence="2 3" key="1">
    <citation type="submission" date="2021-10" db="EMBL/GenBank/DDBJ databases">
        <title>Anaerobic single-cell dispensing facilitates the cultivation of human gut bacteria.</title>
        <authorList>
            <person name="Afrizal A."/>
        </authorList>
    </citation>
    <scope>NUCLEOTIDE SEQUENCE [LARGE SCALE GENOMIC DNA]</scope>
    <source>
        <strain evidence="2 3">CLA-AA-H232</strain>
    </source>
</reference>
<dbReference type="InterPro" id="IPR014729">
    <property type="entry name" value="Rossmann-like_a/b/a_fold"/>
</dbReference>
<dbReference type="InterPro" id="IPR052188">
    <property type="entry name" value="Ni-pincer_cofactor_biosynth"/>
</dbReference>
<accession>A0AAE3DYQ4</accession>
<evidence type="ECO:0000256" key="1">
    <source>
        <dbReference type="PIRSR" id="PIRSR006661-1"/>
    </source>
</evidence>
<evidence type="ECO:0000313" key="2">
    <source>
        <dbReference type="EMBL" id="MCC2210680.1"/>
    </source>
</evidence>
<dbReference type="RefSeq" id="WP_147514263.1">
    <property type="nucleotide sequence ID" value="NZ_JAJEQM010000009.1"/>
</dbReference>
<keyword evidence="3" id="KW-1185">Reference proteome</keyword>
<comment type="caution">
    <text evidence="2">The sequence shown here is derived from an EMBL/GenBank/DDBJ whole genome shotgun (WGS) entry which is preliminary data.</text>
</comment>
<dbReference type="EMBL" id="JAJEQM010000009">
    <property type="protein sequence ID" value="MCC2210680.1"/>
    <property type="molecule type" value="Genomic_DNA"/>
</dbReference>
<dbReference type="PANTHER" id="PTHR43169">
    <property type="entry name" value="EXSB FAMILY PROTEIN"/>
    <property type="match status" value="1"/>
</dbReference>
<dbReference type="Gene3D" id="3.40.50.620">
    <property type="entry name" value="HUPs"/>
    <property type="match status" value="1"/>
</dbReference>
<dbReference type="PANTHER" id="PTHR43169:SF2">
    <property type="entry name" value="NAD_GMP SYNTHASE DOMAIN-CONTAINING PROTEIN"/>
    <property type="match status" value="1"/>
</dbReference>
<dbReference type="Proteomes" id="UP001198242">
    <property type="component" value="Unassembled WGS sequence"/>
</dbReference>
<evidence type="ECO:0000313" key="3">
    <source>
        <dbReference type="Proteomes" id="UP001198242"/>
    </source>
</evidence>
<sequence length="267" mass="29616">MNSKYEKMIENLKSLGSVAVAFSGGVDSTFLLKAAKEALGNNALAVTVRSCIIPSNEICEAEEFCKSENIRHIICDVNPLDINGFADNPTNRCYICKKEIFSLIKQVAAENGINAVAEGSNLDDNGDYRPGMKAIHELGVLSPLQTAGFTKQEIRDVSEELGLPTWNKPSFACLASRFVYGEKITAEKLERVGKAEQILRNSGFKQFRVRIHGDIARIELLPEDFEKMLKMREELYASIKALGFSYVTMDLQGYRTGSMNEVIATDK</sequence>
<name>A0AAE3DYQ4_9FIRM</name>
<dbReference type="NCBIfam" id="TIGR00268">
    <property type="entry name" value="ATP-dependent sacrificial sulfur transferase LarE"/>
    <property type="match status" value="1"/>
</dbReference>
<feature type="active site" description="Nucleophile and sulfur donor" evidence="1">
    <location>
        <position position="173"/>
    </location>
</feature>
<proteinExistence type="predicted"/>
<dbReference type="GO" id="GO:0016783">
    <property type="term" value="F:sulfurtransferase activity"/>
    <property type="evidence" value="ECO:0007669"/>
    <property type="project" value="InterPro"/>
</dbReference>
<gene>
    <name evidence="2" type="primary">larE</name>
    <name evidence="2" type="ORF">LKE05_07740</name>
</gene>
<dbReference type="PIRSF" id="PIRSF006661">
    <property type="entry name" value="PP-lp_UCP006661"/>
    <property type="match status" value="1"/>
</dbReference>
<keyword evidence="2" id="KW-0808">Transferase</keyword>
<dbReference type="InterPro" id="IPR005232">
    <property type="entry name" value="LarE"/>
</dbReference>
<protein>
    <submittedName>
        <fullName evidence="2">ATP-dependent sacrificial sulfur transferase LarE</fullName>
    </submittedName>
</protein>